<organism evidence="2 3">
    <name type="scientific">Eilatimonas milleporae</name>
    <dbReference type="NCBI Taxonomy" id="911205"/>
    <lineage>
        <taxon>Bacteria</taxon>
        <taxon>Pseudomonadati</taxon>
        <taxon>Pseudomonadota</taxon>
        <taxon>Alphaproteobacteria</taxon>
        <taxon>Kordiimonadales</taxon>
        <taxon>Kordiimonadaceae</taxon>
        <taxon>Eilatimonas</taxon>
    </lineage>
</organism>
<dbReference type="InParanoid" id="A0A3M0D6N8"/>
<sequence>MSERVMKGCYLKKEISPGYILTTLTVAIAGFWWTNSLETHFAVLRFRKHGFFGRL</sequence>
<dbReference type="EMBL" id="REFR01000009">
    <property type="protein sequence ID" value="RMB11943.1"/>
    <property type="molecule type" value="Genomic_DNA"/>
</dbReference>
<feature type="transmembrane region" description="Helical" evidence="1">
    <location>
        <begin position="16"/>
        <end position="34"/>
    </location>
</feature>
<evidence type="ECO:0000313" key="2">
    <source>
        <dbReference type="EMBL" id="RMB11943.1"/>
    </source>
</evidence>
<keyword evidence="1" id="KW-0472">Membrane</keyword>
<evidence type="ECO:0000256" key="1">
    <source>
        <dbReference type="SAM" id="Phobius"/>
    </source>
</evidence>
<dbReference type="Proteomes" id="UP000271227">
    <property type="component" value="Unassembled WGS sequence"/>
</dbReference>
<name>A0A3M0D6N8_9PROT</name>
<gene>
    <name evidence="2" type="ORF">BXY39_0431</name>
</gene>
<comment type="caution">
    <text evidence="2">The sequence shown here is derived from an EMBL/GenBank/DDBJ whole genome shotgun (WGS) entry which is preliminary data.</text>
</comment>
<reference evidence="2 3" key="1">
    <citation type="submission" date="2018-10" db="EMBL/GenBank/DDBJ databases">
        <title>Genomic Encyclopedia of Archaeal and Bacterial Type Strains, Phase II (KMG-II): from individual species to whole genera.</title>
        <authorList>
            <person name="Goeker M."/>
        </authorList>
    </citation>
    <scope>NUCLEOTIDE SEQUENCE [LARGE SCALE GENOMIC DNA]</scope>
    <source>
        <strain evidence="2 3">DSM 25217</strain>
    </source>
</reference>
<keyword evidence="3" id="KW-1185">Reference proteome</keyword>
<protein>
    <submittedName>
        <fullName evidence="2">Uncharacterized protein</fullName>
    </submittedName>
</protein>
<accession>A0A3M0D6N8</accession>
<proteinExistence type="predicted"/>
<dbReference type="AlphaFoldDB" id="A0A3M0D6N8"/>
<keyword evidence="1" id="KW-1133">Transmembrane helix</keyword>
<evidence type="ECO:0000313" key="3">
    <source>
        <dbReference type="Proteomes" id="UP000271227"/>
    </source>
</evidence>
<keyword evidence="1" id="KW-0812">Transmembrane</keyword>